<dbReference type="EMBL" id="JAHRIN010068312">
    <property type="protein sequence ID" value="MEQ2215435.1"/>
    <property type="molecule type" value="Genomic_DNA"/>
</dbReference>
<reference evidence="1 2" key="1">
    <citation type="submission" date="2021-06" db="EMBL/GenBank/DDBJ databases">
        <authorList>
            <person name="Palmer J.M."/>
        </authorList>
    </citation>
    <scope>NUCLEOTIDE SEQUENCE [LARGE SCALE GENOMIC DNA]</scope>
    <source>
        <strain evidence="1 2">XC_2019</strain>
        <tissue evidence="1">Muscle</tissue>
    </source>
</reference>
<comment type="caution">
    <text evidence="1">The sequence shown here is derived from an EMBL/GenBank/DDBJ whole genome shotgun (WGS) entry which is preliminary data.</text>
</comment>
<sequence length="70" mass="7608">TMLQTQIGVTDLRSTAAGYEICDENKPQMIIQSPHLHRINGGFRSGASDDHGKGFLAMSHLASEASLFTF</sequence>
<protein>
    <submittedName>
        <fullName evidence="1">Uncharacterized protein</fullName>
    </submittedName>
</protein>
<feature type="non-terminal residue" evidence="1">
    <location>
        <position position="1"/>
    </location>
</feature>
<evidence type="ECO:0000313" key="1">
    <source>
        <dbReference type="EMBL" id="MEQ2215435.1"/>
    </source>
</evidence>
<organism evidence="1 2">
    <name type="scientific">Xenoophorus captivus</name>
    <dbReference type="NCBI Taxonomy" id="1517983"/>
    <lineage>
        <taxon>Eukaryota</taxon>
        <taxon>Metazoa</taxon>
        <taxon>Chordata</taxon>
        <taxon>Craniata</taxon>
        <taxon>Vertebrata</taxon>
        <taxon>Euteleostomi</taxon>
        <taxon>Actinopterygii</taxon>
        <taxon>Neopterygii</taxon>
        <taxon>Teleostei</taxon>
        <taxon>Neoteleostei</taxon>
        <taxon>Acanthomorphata</taxon>
        <taxon>Ovalentaria</taxon>
        <taxon>Atherinomorphae</taxon>
        <taxon>Cyprinodontiformes</taxon>
        <taxon>Goodeidae</taxon>
        <taxon>Xenoophorus</taxon>
    </lineage>
</organism>
<evidence type="ECO:0000313" key="2">
    <source>
        <dbReference type="Proteomes" id="UP001434883"/>
    </source>
</evidence>
<dbReference type="Proteomes" id="UP001434883">
    <property type="component" value="Unassembled WGS sequence"/>
</dbReference>
<name>A0ABV0S5G3_9TELE</name>
<gene>
    <name evidence="1" type="ORF">XENOCAPTIV_001009</name>
</gene>
<proteinExistence type="predicted"/>
<keyword evidence="2" id="KW-1185">Reference proteome</keyword>
<accession>A0ABV0S5G3</accession>